<keyword evidence="6" id="KW-0564">Palmitate</keyword>
<keyword evidence="3" id="KW-0309">Germination</keyword>
<name>A0A2U1K4Z3_9BACI</name>
<comment type="similarity">
    <text evidence="2">Belongs to the GerABKC lipoprotein family.</text>
</comment>
<evidence type="ECO:0000259" key="8">
    <source>
        <dbReference type="Pfam" id="PF05504"/>
    </source>
</evidence>
<evidence type="ECO:0000256" key="1">
    <source>
        <dbReference type="ARBA" id="ARBA00004635"/>
    </source>
</evidence>
<keyword evidence="7" id="KW-0449">Lipoprotein</keyword>
<dbReference type="AlphaFoldDB" id="A0A2U1K4Z3"/>
<organism evidence="10 11">
    <name type="scientific">Pueribacillus theae</name>
    <dbReference type="NCBI Taxonomy" id="2171751"/>
    <lineage>
        <taxon>Bacteria</taxon>
        <taxon>Bacillati</taxon>
        <taxon>Bacillota</taxon>
        <taxon>Bacilli</taxon>
        <taxon>Bacillales</taxon>
        <taxon>Bacillaceae</taxon>
        <taxon>Pueribacillus</taxon>
    </lineage>
</organism>
<dbReference type="InterPro" id="IPR046953">
    <property type="entry name" value="Spore_GerAC-like_C"/>
</dbReference>
<evidence type="ECO:0000256" key="6">
    <source>
        <dbReference type="ARBA" id="ARBA00023139"/>
    </source>
</evidence>
<reference evidence="10 11" key="1">
    <citation type="submission" date="2018-04" db="EMBL/GenBank/DDBJ databases">
        <title>Camelliibacillus theae gen. nov., sp. nov., isolated from Pu'er tea.</title>
        <authorList>
            <person name="Niu L."/>
        </authorList>
    </citation>
    <scope>NUCLEOTIDE SEQUENCE [LARGE SCALE GENOMIC DNA]</scope>
    <source>
        <strain evidence="10 11">T8</strain>
    </source>
</reference>
<dbReference type="OrthoDB" id="9816067at2"/>
<dbReference type="Pfam" id="PF05504">
    <property type="entry name" value="Spore_GerAC"/>
    <property type="match status" value="1"/>
</dbReference>
<dbReference type="InterPro" id="IPR038501">
    <property type="entry name" value="Spore_GerAC_C_sf"/>
</dbReference>
<dbReference type="PANTHER" id="PTHR35789:SF1">
    <property type="entry name" value="SPORE GERMINATION PROTEIN B3"/>
    <property type="match status" value="1"/>
</dbReference>
<dbReference type="Pfam" id="PF25198">
    <property type="entry name" value="Spore_GerAC_N"/>
    <property type="match status" value="1"/>
</dbReference>
<evidence type="ECO:0000313" key="11">
    <source>
        <dbReference type="Proteomes" id="UP000245998"/>
    </source>
</evidence>
<dbReference type="NCBIfam" id="TIGR02887">
    <property type="entry name" value="spore_ger_x_C"/>
    <property type="match status" value="1"/>
</dbReference>
<evidence type="ECO:0000256" key="2">
    <source>
        <dbReference type="ARBA" id="ARBA00007886"/>
    </source>
</evidence>
<proteinExistence type="inferred from homology"/>
<dbReference type="InterPro" id="IPR057336">
    <property type="entry name" value="GerAC_N"/>
</dbReference>
<evidence type="ECO:0000256" key="7">
    <source>
        <dbReference type="ARBA" id="ARBA00023288"/>
    </source>
</evidence>
<dbReference type="InterPro" id="IPR008844">
    <property type="entry name" value="Spore_GerAC-like"/>
</dbReference>
<evidence type="ECO:0000256" key="4">
    <source>
        <dbReference type="ARBA" id="ARBA00022729"/>
    </source>
</evidence>
<keyword evidence="4" id="KW-0732">Signal</keyword>
<dbReference type="Proteomes" id="UP000245998">
    <property type="component" value="Unassembled WGS sequence"/>
</dbReference>
<comment type="caution">
    <text evidence="10">The sequence shown here is derived from an EMBL/GenBank/DDBJ whole genome shotgun (WGS) entry which is preliminary data.</text>
</comment>
<sequence length="419" mass="47136">MVKIHRLRSHQKIGGINLKRKCILLLTSFFSLFLLAGCWSKTELNDLAIATAMAIDKAEDGYLVSVQVLNPSQIASQQTMMTTETAVTTYHSSGGTILEALRELTKEIPGKLYLAHIRIVIFGEEVAREGIRKPLDFLSRDYEFRTDFYILVSRYGMASPLLNVLTSLERIPANSIFTTLQMSQTRWAPTKGVTLDELIENLVKLGQDPVLTGIYVKGEEQAGNSIKNIELVDPPAVLKVDNLAAFHGDRLIDWLNNEESMGYIYVLGNVRSTIEHIPCDKDDNGKVTIEIMQSTPEVKAKVVKGEPKVGIKVKAEGNVADVECLIDLTDPKKIQELQETIEKTIEEKIEKVVEKAKNDLQSDILGFGEAIHRSNPKLWKKLKNEWKEHFPTISHTTKVEVKIRRFGTITDSFQEESED</sequence>
<feature type="domain" description="Spore germination protein N-terminal" evidence="9">
    <location>
        <begin position="41"/>
        <end position="214"/>
    </location>
</feature>
<dbReference type="GO" id="GO:0016020">
    <property type="term" value="C:membrane"/>
    <property type="evidence" value="ECO:0007669"/>
    <property type="project" value="UniProtKB-SubCell"/>
</dbReference>
<dbReference type="Gene3D" id="3.30.300.210">
    <property type="entry name" value="Nutrient germinant receptor protein C, domain 3"/>
    <property type="match status" value="1"/>
</dbReference>
<dbReference type="EMBL" id="QCZG01000011">
    <property type="protein sequence ID" value="PWA12239.1"/>
    <property type="molecule type" value="Genomic_DNA"/>
</dbReference>
<evidence type="ECO:0000256" key="5">
    <source>
        <dbReference type="ARBA" id="ARBA00023136"/>
    </source>
</evidence>
<dbReference type="GO" id="GO:0009847">
    <property type="term" value="P:spore germination"/>
    <property type="evidence" value="ECO:0007669"/>
    <property type="project" value="InterPro"/>
</dbReference>
<gene>
    <name evidence="10" type="ORF">DCC39_07350</name>
</gene>
<dbReference type="Gene3D" id="6.20.190.10">
    <property type="entry name" value="Nutrient germinant receptor protein C, domain 1"/>
    <property type="match status" value="1"/>
</dbReference>
<protein>
    <submittedName>
        <fullName evidence="10">Ger(X)C family spore germination protein</fullName>
    </submittedName>
</protein>
<keyword evidence="11" id="KW-1185">Reference proteome</keyword>
<accession>A0A2U1K4Z3</accession>
<keyword evidence="5" id="KW-0472">Membrane</keyword>
<evidence type="ECO:0000256" key="3">
    <source>
        <dbReference type="ARBA" id="ARBA00022544"/>
    </source>
</evidence>
<evidence type="ECO:0000259" key="9">
    <source>
        <dbReference type="Pfam" id="PF25198"/>
    </source>
</evidence>
<dbReference type="PANTHER" id="PTHR35789">
    <property type="entry name" value="SPORE GERMINATION PROTEIN B3"/>
    <property type="match status" value="1"/>
</dbReference>
<comment type="subcellular location">
    <subcellularLocation>
        <location evidence="1">Membrane</location>
        <topology evidence="1">Lipid-anchor</topology>
    </subcellularLocation>
</comment>
<evidence type="ECO:0000313" key="10">
    <source>
        <dbReference type="EMBL" id="PWA12239.1"/>
    </source>
</evidence>
<feature type="domain" description="Spore germination GerAC-like C-terminal" evidence="8">
    <location>
        <begin position="242"/>
        <end position="407"/>
    </location>
</feature>